<sequence length="157" mass="17402">MAGHKAEWKENACWADALSPLKRITILINEILSVIYKDGGVGWAVGVRGWQENGRYTVGRLKMKVGEEPGYVGRGSTITHSTNHDPETGHSHEIEGGYEKTQQMKQTIAGRGWRGEGGMNRSSAKIRCLDRVKYLASPATLSSRMCVMKERGRRVDG</sequence>
<evidence type="ECO:0000313" key="2">
    <source>
        <dbReference type="EMBL" id="GIY24618.1"/>
    </source>
</evidence>
<evidence type="ECO:0000313" key="3">
    <source>
        <dbReference type="Proteomes" id="UP001054945"/>
    </source>
</evidence>
<organism evidence="2 3">
    <name type="scientific">Caerostris extrusa</name>
    <name type="common">Bark spider</name>
    <name type="synonym">Caerostris bankana</name>
    <dbReference type="NCBI Taxonomy" id="172846"/>
    <lineage>
        <taxon>Eukaryota</taxon>
        <taxon>Metazoa</taxon>
        <taxon>Ecdysozoa</taxon>
        <taxon>Arthropoda</taxon>
        <taxon>Chelicerata</taxon>
        <taxon>Arachnida</taxon>
        <taxon>Araneae</taxon>
        <taxon>Araneomorphae</taxon>
        <taxon>Entelegynae</taxon>
        <taxon>Araneoidea</taxon>
        <taxon>Araneidae</taxon>
        <taxon>Caerostris</taxon>
    </lineage>
</organism>
<gene>
    <name evidence="2" type="ORF">CEXT_663411</name>
</gene>
<feature type="compositionally biased region" description="Basic and acidic residues" evidence="1">
    <location>
        <begin position="82"/>
        <end position="91"/>
    </location>
</feature>
<comment type="caution">
    <text evidence="2">The sequence shown here is derived from an EMBL/GenBank/DDBJ whole genome shotgun (WGS) entry which is preliminary data.</text>
</comment>
<proteinExistence type="predicted"/>
<dbReference type="Proteomes" id="UP001054945">
    <property type="component" value="Unassembled WGS sequence"/>
</dbReference>
<name>A0AAV4RXT2_CAEEX</name>
<feature type="region of interest" description="Disordered" evidence="1">
    <location>
        <begin position="72"/>
        <end position="91"/>
    </location>
</feature>
<dbReference type="AlphaFoldDB" id="A0AAV4RXT2"/>
<reference evidence="2 3" key="1">
    <citation type="submission" date="2021-06" db="EMBL/GenBank/DDBJ databases">
        <title>Caerostris extrusa draft genome.</title>
        <authorList>
            <person name="Kono N."/>
            <person name="Arakawa K."/>
        </authorList>
    </citation>
    <scope>NUCLEOTIDE SEQUENCE [LARGE SCALE GENOMIC DNA]</scope>
</reference>
<keyword evidence="3" id="KW-1185">Reference proteome</keyword>
<evidence type="ECO:0000256" key="1">
    <source>
        <dbReference type="SAM" id="MobiDB-lite"/>
    </source>
</evidence>
<dbReference type="EMBL" id="BPLR01008432">
    <property type="protein sequence ID" value="GIY24618.1"/>
    <property type="molecule type" value="Genomic_DNA"/>
</dbReference>
<accession>A0AAV4RXT2</accession>
<protein>
    <submittedName>
        <fullName evidence="2">Uncharacterized protein</fullName>
    </submittedName>
</protein>